<feature type="compositionally biased region" description="Basic and acidic residues" evidence="1">
    <location>
        <begin position="297"/>
        <end position="308"/>
    </location>
</feature>
<evidence type="ECO:0000259" key="2">
    <source>
        <dbReference type="PROSITE" id="PS00028"/>
    </source>
</evidence>
<feature type="region of interest" description="Disordered" evidence="1">
    <location>
        <begin position="1"/>
        <end position="43"/>
    </location>
</feature>
<dbReference type="WBParaSite" id="ACRNAN_scaffold9089.g15342.t1">
    <property type="protein sequence ID" value="ACRNAN_scaffold9089.g15342.t1"/>
    <property type="gene ID" value="ACRNAN_scaffold9089.g15342"/>
</dbReference>
<feature type="compositionally biased region" description="Basic and acidic residues" evidence="1">
    <location>
        <begin position="20"/>
        <end position="33"/>
    </location>
</feature>
<feature type="compositionally biased region" description="Basic and acidic residues" evidence="1">
    <location>
        <begin position="507"/>
        <end position="527"/>
    </location>
</feature>
<dbReference type="InterPro" id="IPR039149">
    <property type="entry name" value="ZNF800"/>
</dbReference>
<dbReference type="InterPro" id="IPR036236">
    <property type="entry name" value="Znf_C2H2_sf"/>
</dbReference>
<dbReference type="SUPFAM" id="SSF57667">
    <property type="entry name" value="beta-beta-alpha zinc fingers"/>
    <property type="match status" value="1"/>
</dbReference>
<feature type="region of interest" description="Disordered" evidence="1">
    <location>
        <begin position="869"/>
        <end position="895"/>
    </location>
</feature>
<feature type="region of interest" description="Disordered" evidence="1">
    <location>
        <begin position="262"/>
        <end position="315"/>
    </location>
</feature>
<evidence type="ECO:0000313" key="3">
    <source>
        <dbReference type="Proteomes" id="UP000887540"/>
    </source>
</evidence>
<feature type="domain" description="C2H2-type" evidence="2">
    <location>
        <begin position="218"/>
        <end position="239"/>
    </location>
</feature>
<feature type="compositionally biased region" description="Basic and acidic residues" evidence="1">
    <location>
        <begin position="549"/>
        <end position="563"/>
    </location>
</feature>
<dbReference type="PANTHER" id="PTHR21020:SF0">
    <property type="entry name" value="ZINC FINGER PROTEIN 800"/>
    <property type="match status" value="1"/>
</dbReference>
<feature type="compositionally biased region" description="Acidic residues" evidence="1">
    <location>
        <begin position="482"/>
        <end position="494"/>
    </location>
</feature>
<accession>A0A914EKG9</accession>
<feature type="region of interest" description="Disordered" evidence="1">
    <location>
        <begin position="402"/>
        <end position="584"/>
    </location>
</feature>
<keyword evidence="3" id="KW-1185">Reference proteome</keyword>
<dbReference type="PROSITE" id="PS00028">
    <property type="entry name" value="ZINC_FINGER_C2H2_1"/>
    <property type="match status" value="2"/>
</dbReference>
<protein>
    <submittedName>
        <fullName evidence="4">C2H2-type domain-containing protein</fullName>
    </submittedName>
</protein>
<evidence type="ECO:0000256" key="1">
    <source>
        <dbReference type="SAM" id="MobiDB-lite"/>
    </source>
</evidence>
<name>A0A914EKG9_9BILA</name>
<dbReference type="AlphaFoldDB" id="A0A914EKG9"/>
<feature type="compositionally biased region" description="Acidic residues" evidence="1">
    <location>
        <begin position="283"/>
        <end position="293"/>
    </location>
</feature>
<dbReference type="Proteomes" id="UP000887540">
    <property type="component" value="Unplaced"/>
</dbReference>
<dbReference type="SMART" id="SM00355">
    <property type="entry name" value="ZnF_C2H2"/>
    <property type="match status" value="4"/>
</dbReference>
<feature type="compositionally biased region" description="Polar residues" evidence="1">
    <location>
        <begin position="884"/>
        <end position="895"/>
    </location>
</feature>
<feature type="domain" description="C2H2-type" evidence="2">
    <location>
        <begin position="751"/>
        <end position="771"/>
    </location>
</feature>
<evidence type="ECO:0000313" key="4">
    <source>
        <dbReference type="WBParaSite" id="ACRNAN_scaffold9089.g15342.t1"/>
    </source>
</evidence>
<organism evidence="3 4">
    <name type="scientific">Acrobeloides nanus</name>
    <dbReference type="NCBI Taxonomy" id="290746"/>
    <lineage>
        <taxon>Eukaryota</taxon>
        <taxon>Metazoa</taxon>
        <taxon>Ecdysozoa</taxon>
        <taxon>Nematoda</taxon>
        <taxon>Chromadorea</taxon>
        <taxon>Rhabditida</taxon>
        <taxon>Tylenchina</taxon>
        <taxon>Cephalobomorpha</taxon>
        <taxon>Cephaloboidea</taxon>
        <taxon>Cephalobidae</taxon>
        <taxon>Acrobeloides</taxon>
    </lineage>
</organism>
<reference evidence="4" key="1">
    <citation type="submission" date="2022-11" db="UniProtKB">
        <authorList>
            <consortium name="WormBaseParasite"/>
        </authorList>
    </citation>
    <scope>IDENTIFICATION</scope>
</reference>
<dbReference type="PANTHER" id="PTHR21020">
    <property type="entry name" value="ZINC FINGER PROTEIN 800"/>
    <property type="match status" value="1"/>
</dbReference>
<dbReference type="InterPro" id="IPR013087">
    <property type="entry name" value="Znf_C2H2_type"/>
</dbReference>
<sequence length="895" mass="101958">MSTVSNQVNEFIRNGASETPETRKVAEEKEQPRSSKSVGRPLHSLRRVNLTAAINKHVEKIPVRVPNSDGYIELNTLPRIAKPAPITSFHDGHQWVEEIPPNLAVKERLPEDRVLLLMPQDKSIRYGEMQLRRRKDANSQENTREIKYVEAQMLEHLPAHVKDLADLRNFTCGHSDCKGNQQSYPSVMILVYHLCIQHSHDIQPTEKDEEEQTDVYTCFICQKQIKSLGLLHTHLISRHKHIHQAYLQCGGVVGTVTPARKSTRNKNVKGDDSTNQSAVYSEHEEDEETEVESVVENVEKERTESTARERRKYHRRSLTHPEEIEFNKKVIIEIEGIDNSLKNEVARELTVEEAEEIDKLLQSNNVETREKEKLLEPKQEEEDVNAVVRQCVSNIKAIIANDGRESTREPTLSPPSETEEKVQYSDEGSEVANSSAKHVQRRSRSSIIQQKQSFGRRKNLRPKKIDSDSKSDSGSSQRNLDRDDDTIEGEEAADELLIANRPRRAARRPERFRDDDFITYERKRNSDNLEVVSEGDSSNKPTPAKKIRRPELVGKMKSEEKSSDTTFTPSPPESQESEKSPIKKLRLDLTKLAKKRISEIPKIKSKEIHDYASIQKPKSSENAATLPENAQASNKHDWVLPPPKKPIHAVDNAIAQRQLDPKEYHEDLKFYTPRARKVREDDDEKSIISRRKQVLPRETDDITILKAPGHIPPRPADLSEIPVYLTEVQRDIFFAPLKPLFTGKLDGNHQCSECGAVLRSIQEGRRHMVGHIRVVRLRCSLCDVGAFFCSDMRTHLMNRHCPNLHLAPSGYVKEGIPCMSRQQADELSRLVDPKNPGRVMYTSGKIISADNPIPYRPDARIEENILGPARPHYLSRSPKKAHLSSDTPTTSSNMA</sequence>
<proteinExistence type="predicted"/>